<evidence type="ECO:0000259" key="12">
    <source>
        <dbReference type="Pfam" id="PF01326"/>
    </source>
</evidence>
<proteinExistence type="predicted"/>
<reference evidence="13 14" key="1">
    <citation type="submission" date="2015-06" db="EMBL/GenBank/DDBJ databases">
        <title>Draft genome assembly of filamentous brackish cyanobacterium Limnoraphis robusta strain CS-951.</title>
        <authorList>
            <person name="Willis A."/>
            <person name="Parks M."/>
            <person name="Burford M.A."/>
        </authorList>
    </citation>
    <scope>NUCLEOTIDE SEQUENCE [LARGE SCALE GENOMIC DNA]</scope>
    <source>
        <strain evidence="13 14">CS-951</strain>
    </source>
</reference>
<keyword evidence="8" id="KW-0594">Phospholipid biosynthesis</keyword>
<keyword evidence="4 10" id="KW-0812">Transmembrane</keyword>
<comment type="caution">
    <text evidence="13">The sequence shown here is derived from an EMBL/GenBank/DDBJ whole genome shotgun (WGS) entry which is preliminary data.</text>
</comment>
<keyword evidence="2" id="KW-0444">Lipid biosynthesis</keyword>
<dbReference type="EMBL" id="LATL02000299">
    <property type="protein sequence ID" value="KKD38162.1"/>
    <property type="molecule type" value="Genomic_DNA"/>
</dbReference>
<feature type="transmembrane region" description="Helical" evidence="10">
    <location>
        <begin position="112"/>
        <end position="133"/>
    </location>
</feature>
<keyword evidence="7 10" id="KW-0472">Membrane</keyword>
<evidence type="ECO:0000256" key="4">
    <source>
        <dbReference type="ARBA" id="ARBA00022692"/>
    </source>
</evidence>
<evidence type="ECO:0000256" key="2">
    <source>
        <dbReference type="ARBA" id="ARBA00022516"/>
    </source>
</evidence>
<evidence type="ECO:0000256" key="3">
    <source>
        <dbReference type="ARBA" id="ARBA00022679"/>
    </source>
</evidence>
<name>A0A0F5YHP8_9CYAN</name>
<dbReference type="InterPro" id="IPR003811">
    <property type="entry name" value="G3P_acylTferase_PlsY"/>
</dbReference>
<dbReference type="GO" id="GO:0008654">
    <property type="term" value="P:phospholipid biosynthetic process"/>
    <property type="evidence" value="ECO:0007669"/>
    <property type="project" value="UniProtKB-KW"/>
</dbReference>
<feature type="domain" description="Pyruvate phosphate dikinase AMP/ATP-binding" evidence="12">
    <location>
        <begin position="263"/>
        <end position="448"/>
    </location>
</feature>
<dbReference type="GO" id="GO:0016301">
    <property type="term" value="F:kinase activity"/>
    <property type="evidence" value="ECO:0007669"/>
    <property type="project" value="InterPro"/>
</dbReference>
<dbReference type="InterPro" id="IPR008279">
    <property type="entry name" value="PEP-util_enz_mobile_dom"/>
</dbReference>
<evidence type="ECO:0000256" key="10">
    <source>
        <dbReference type="SAM" id="Phobius"/>
    </source>
</evidence>
<dbReference type="AlphaFoldDB" id="A0A0F5YHP8"/>
<dbReference type="PANTHER" id="PTHR43615:SF1">
    <property type="entry name" value="PPDK_N DOMAIN-CONTAINING PROTEIN"/>
    <property type="match status" value="1"/>
</dbReference>
<evidence type="ECO:0000256" key="6">
    <source>
        <dbReference type="ARBA" id="ARBA00023098"/>
    </source>
</evidence>
<evidence type="ECO:0000313" key="14">
    <source>
        <dbReference type="Proteomes" id="UP000033607"/>
    </source>
</evidence>
<evidence type="ECO:0000256" key="1">
    <source>
        <dbReference type="ARBA" id="ARBA00022475"/>
    </source>
</evidence>
<dbReference type="SUPFAM" id="SSF56059">
    <property type="entry name" value="Glutathione synthetase ATP-binding domain-like"/>
    <property type="match status" value="1"/>
</dbReference>
<dbReference type="Proteomes" id="UP000033607">
    <property type="component" value="Unassembled WGS sequence"/>
</dbReference>
<dbReference type="SMART" id="SM01207">
    <property type="entry name" value="G3P_acyltransf"/>
    <property type="match status" value="1"/>
</dbReference>
<dbReference type="Pfam" id="PF01326">
    <property type="entry name" value="PPDK_N"/>
    <property type="match status" value="1"/>
</dbReference>
<dbReference type="SUPFAM" id="SSF52009">
    <property type="entry name" value="Phosphohistidine domain"/>
    <property type="match status" value="1"/>
</dbReference>
<evidence type="ECO:0000259" key="11">
    <source>
        <dbReference type="Pfam" id="PF00391"/>
    </source>
</evidence>
<gene>
    <name evidence="13" type="ORF">WN50_10360</name>
</gene>
<dbReference type="PATRIC" id="fig|1637645.4.peg.5839"/>
<dbReference type="InterPro" id="IPR036637">
    <property type="entry name" value="Phosphohistidine_dom_sf"/>
</dbReference>
<evidence type="ECO:0000256" key="5">
    <source>
        <dbReference type="ARBA" id="ARBA00022989"/>
    </source>
</evidence>
<dbReference type="Gene3D" id="3.30.470.20">
    <property type="entry name" value="ATP-grasp fold, B domain"/>
    <property type="match status" value="2"/>
</dbReference>
<evidence type="ECO:0000256" key="9">
    <source>
        <dbReference type="ARBA" id="ARBA00023264"/>
    </source>
</evidence>
<evidence type="ECO:0000256" key="7">
    <source>
        <dbReference type="ARBA" id="ARBA00023136"/>
    </source>
</evidence>
<dbReference type="PANTHER" id="PTHR43615">
    <property type="entry name" value="PHOSPHOENOLPYRUVATE SYNTHASE-RELATED"/>
    <property type="match status" value="1"/>
</dbReference>
<accession>A0A0F5YHP8</accession>
<dbReference type="Gene3D" id="3.30.1490.20">
    <property type="entry name" value="ATP-grasp fold, A domain"/>
    <property type="match status" value="1"/>
</dbReference>
<dbReference type="InterPro" id="IPR013815">
    <property type="entry name" value="ATP_grasp_subdomain_1"/>
</dbReference>
<keyword evidence="3" id="KW-0808">Transferase</keyword>
<dbReference type="OrthoDB" id="9765468at2"/>
<keyword evidence="9" id="KW-1208">Phospholipid metabolism</keyword>
<keyword evidence="1" id="KW-1003">Cell membrane</keyword>
<dbReference type="InterPro" id="IPR051549">
    <property type="entry name" value="PEP_Utilizing_Enz"/>
</dbReference>
<dbReference type="InterPro" id="IPR002192">
    <property type="entry name" value="PPDK_AMP/ATP-bd"/>
</dbReference>
<dbReference type="Pfam" id="PF00391">
    <property type="entry name" value="PEP-utilizers"/>
    <property type="match status" value="1"/>
</dbReference>
<dbReference type="GO" id="GO:0005524">
    <property type="term" value="F:ATP binding"/>
    <property type="evidence" value="ECO:0007669"/>
    <property type="project" value="InterPro"/>
</dbReference>
<protein>
    <submittedName>
        <fullName evidence="13">PEP-utilizing protein</fullName>
    </submittedName>
</protein>
<feature type="domain" description="PEP-utilising enzyme mobile" evidence="11">
    <location>
        <begin position="890"/>
        <end position="960"/>
    </location>
</feature>
<sequence>MFLWKLVFFILGSLSLGALPLTDLSVRILTGIDLTQVGTGNVSVAAAFTHAGKKAGITAVLAEIAKGILPVLLAKFWFPEIPALELVGLIAVVWGRYLIARGGGVTNATWGILVYSPIVALSSGITGVLIWQIGRLASDSTSARLRGVRWGCLSGPFWVGLWRFSGYQFAEFFLELFTAIGLSVTLVLINLRQGDDLDLYQPQRLFSLSEPLDDQVYGEKAARLSQLKRAGFKVPLGWVLPAFKAKAQASQQLSNFSLPIPGSQLPLIVRSSAIGEDSDNSSAAGQYDSIGPVTTEAELINAIDRCCQSYWSSEAISYRRQRRLHDEGIAILIQPYISSKVAGVMFSRHPLDGSAKVIIEALPGGGEAVVGGKFTPLHLEINLSTLDPKKEILNLVKNTSLLPGSIIAELVGLAQEIETFYHGLPQDIEWSWDGEHIWILQSRPITNLRPIWTRTIAAEVIPGAIPPLTWSINRPLTCGVWGEIFKLVLGKKAAELDFNQTATLLGSHAYFNATLLGTIFRMMGLPEQGLEFLLRGQKMGKPPLSKLLPSLPGLWRLVRRESRIVKSFNQDYHQQFLPELKQLETDFYGDFALSSQSLSQLLERSEGIQNLLKRVTYYNILAPIGLAIRIKIFKVSDEWLPTENNPEVMAMYSLQQLAHKFREETTIEEILSLSELEKQFNTMSTLQEEFTTWLDTYGYLSEVGTDIAVSTWKEQPEMFRKTFLSMVQNPSVKAEKFNLKILNPWQSLRLSQCRERAIIKGKIAEVYGKLLAHLRWTFLAIANQGIAANLLENQSDIFFLEFVEIQSWIRHGKSDLIKEKIKNRREQFERDKTYQVPTLVYGNKLPKTVSSTNMEQQNLSILTGIPASVGCVEGTIRVCRSIGDSLTNGREKSILVVPYTDAGWAPLLINAQAIISEVGGQLSHGAIIAREYGIPAVMNIPNAISRFKNGQRVRVDGYQGTVEILTEDGV</sequence>
<evidence type="ECO:0000256" key="8">
    <source>
        <dbReference type="ARBA" id="ARBA00023209"/>
    </source>
</evidence>
<dbReference type="Gene3D" id="3.50.30.10">
    <property type="entry name" value="Phosphohistidine domain"/>
    <property type="match status" value="1"/>
</dbReference>
<organism evidence="13 14">
    <name type="scientific">Limnoraphis robusta CS-951</name>
    <dbReference type="NCBI Taxonomy" id="1637645"/>
    <lineage>
        <taxon>Bacteria</taxon>
        <taxon>Bacillati</taxon>
        <taxon>Cyanobacteriota</taxon>
        <taxon>Cyanophyceae</taxon>
        <taxon>Oscillatoriophycideae</taxon>
        <taxon>Oscillatoriales</taxon>
        <taxon>Sirenicapillariaceae</taxon>
        <taxon>Limnoraphis</taxon>
    </lineage>
</organism>
<dbReference type="GO" id="GO:0005886">
    <property type="term" value="C:plasma membrane"/>
    <property type="evidence" value="ECO:0007669"/>
    <property type="project" value="InterPro"/>
</dbReference>
<evidence type="ECO:0000313" key="13">
    <source>
        <dbReference type="EMBL" id="KKD38162.1"/>
    </source>
</evidence>
<keyword evidence="5 10" id="KW-1133">Transmembrane helix</keyword>
<keyword evidence="6" id="KW-0443">Lipid metabolism</keyword>
<dbReference type="Pfam" id="PF02660">
    <property type="entry name" value="G3P_acyltransf"/>
    <property type="match status" value="1"/>
</dbReference>
<dbReference type="GO" id="GO:0043772">
    <property type="term" value="F:acyl-phosphate glycerol-3-phosphate acyltransferase activity"/>
    <property type="evidence" value="ECO:0007669"/>
    <property type="project" value="InterPro"/>
</dbReference>
<feature type="transmembrane region" description="Helical" evidence="10">
    <location>
        <begin position="81"/>
        <end position="100"/>
    </location>
</feature>